<dbReference type="FunFam" id="3.10.450.50:FF:000006">
    <property type="entry name" value="NTF2-related export protein 2 isoform 1"/>
    <property type="match status" value="1"/>
</dbReference>
<dbReference type="AlphaFoldDB" id="A0ABD3X2C2"/>
<dbReference type="InterPro" id="IPR018222">
    <property type="entry name" value="Nuclear_transport_factor_2_euk"/>
</dbReference>
<comment type="caution">
    <text evidence="6">The sequence shown here is derived from an EMBL/GenBank/DDBJ whole genome shotgun (WGS) entry which is preliminary data.</text>
</comment>
<protein>
    <recommendedName>
        <fullName evidence="4">NTF2-related export protein</fullName>
    </recommendedName>
</protein>
<dbReference type="InterPro" id="IPR045875">
    <property type="entry name" value="NTF2"/>
</dbReference>
<evidence type="ECO:0000259" key="5">
    <source>
        <dbReference type="PROSITE" id="PS50177"/>
    </source>
</evidence>
<dbReference type="SUPFAM" id="SSF54427">
    <property type="entry name" value="NTF2-like"/>
    <property type="match status" value="1"/>
</dbReference>
<keyword evidence="7" id="KW-1185">Reference proteome</keyword>
<evidence type="ECO:0000256" key="3">
    <source>
        <dbReference type="ARBA" id="ARBA00023242"/>
    </source>
</evidence>
<dbReference type="PANTHER" id="PTHR12612">
    <property type="entry name" value="NUCLEAR TRANSPORT FACTOR 2"/>
    <property type="match status" value="1"/>
</dbReference>
<gene>
    <name evidence="6" type="ORF">ACJMK2_032459</name>
</gene>
<comment type="function">
    <text evidence="4">Has a role in nuclear-cytoplasmic transport of proteins and mRNAs.</text>
</comment>
<feature type="domain" description="NTF2" evidence="5">
    <location>
        <begin position="18"/>
        <end position="133"/>
    </location>
</feature>
<dbReference type="GO" id="GO:0005737">
    <property type="term" value="C:cytoplasm"/>
    <property type="evidence" value="ECO:0007669"/>
    <property type="project" value="UniProtKB-SubCell"/>
</dbReference>
<reference evidence="6 7" key="1">
    <citation type="submission" date="2024-11" db="EMBL/GenBank/DDBJ databases">
        <title>Chromosome-level genome assembly of the freshwater bivalve Anodonta woodiana.</title>
        <authorList>
            <person name="Chen X."/>
        </authorList>
    </citation>
    <scope>NUCLEOTIDE SEQUENCE [LARGE SCALE GENOMIC DNA]</scope>
    <source>
        <strain evidence="6">MN2024</strain>
        <tissue evidence="6">Gills</tissue>
    </source>
</reference>
<keyword evidence="2 4" id="KW-0653">Protein transport</keyword>
<evidence type="ECO:0000313" key="7">
    <source>
        <dbReference type="Proteomes" id="UP001634394"/>
    </source>
</evidence>
<sequence>MTTFPEGVATKVDIAVQAGEEFYNLYYETFDKKRHLLAKLYMDTAKLVWNGNPADGKEAILKFFENLPSSEHKIDSLDCHPLIDQVSGGQMTIMVKTYGTVEFSKNKKRSFQQTFMLTSQNNKWMIVSDCMRFQE</sequence>
<dbReference type="CDD" id="cd00780">
    <property type="entry name" value="NTF2"/>
    <property type="match status" value="1"/>
</dbReference>
<keyword evidence="1 4" id="KW-0813">Transport</keyword>
<name>A0ABD3X2C2_SINWO</name>
<evidence type="ECO:0000256" key="1">
    <source>
        <dbReference type="ARBA" id="ARBA00022448"/>
    </source>
</evidence>
<dbReference type="GO" id="GO:0015031">
    <property type="term" value="P:protein transport"/>
    <property type="evidence" value="ECO:0007669"/>
    <property type="project" value="UniProtKB-KW"/>
</dbReference>
<dbReference type="GO" id="GO:0006913">
    <property type="term" value="P:nucleocytoplasmic transport"/>
    <property type="evidence" value="ECO:0007669"/>
    <property type="project" value="UniProtKB-UniRule"/>
</dbReference>
<evidence type="ECO:0000313" key="6">
    <source>
        <dbReference type="EMBL" id="KAL3880197.1"/>
    </source>
</evidence>
<keyword evidence="3 4" id="KW-0539">Nucleus</keyword>
<comment type="subcellular location">
    <subcellularLocation>
        <location evidence="4">Cytoplasm</location>
    </subcellularLocation>
    <subcellularLocation>
        <location evidence="4">Nucleus</location>
    </subcellularLocation>
</comment>
<dbReference type="PROSITE" id="PS50177">
    <property type="entry name" value="NTF2_DOMAIN"/>
    <property type="match status" value="1"/>
</dbReference>
<dbReference type="EMBL" id="JBJQND010000004">
    <property type="protein sequence ID" value="KAL3880197.1"/>
    <property type="molecule type" value="Genomic_DNA"/>
</dbReference>
<dbReference type="Pfam" id="PF02136">
    <property type="entry name" value="NTF2"/>
    <property type="match status" value="1"/>
</dbReference>
<dbReference type="Proteomes" id="UP001634394">
    <property type="component" value="Unassembled WGS sequence"/>
</dbReference>
<proteinExistence type="predicted"/>
<organism evidence="6 7">
    <name type="scientific">Sinanodonta woodiana</name>
    <name type="common">Chinese pond mussel</name>
    <name type="synonym">Anodonta woodiana</name>
    <dbReference type="NCBI Taxonomy" id="1069815"/>
    <lineage>
        <taxon>Eukaryota</taxon>
        <taxon>Metazoa</taxon>
        <taxon>Spiralia</taxon>
        <taxon>Lophotrochozoa</taxon>
        <taxon>Mollusca</taxon>
        <taxon>Bivalvia</taxon>
        <taxon>Autobranchia</taxon>
        <taxon>Heteroconchia</taxon>
        <taxon>Palaeoheterodonta</taxon>
        <taxon>Unionida</taxon>
        <taxon>Unionoidea</taxon>
        <taxon>Unionidae</taxon>
        <taxon>Unioninae</taxon>
        <taxon>Sinanodonta</taxon>
    </lineage>
</organism>
<keyword evidence="4" id="KW-0963">Cytoplasm</keyword>
<dbReference type="GO" id="GO:0051028">
    <property type="term" value="P:mRNA transport"/>
    <property type="evidence" value="ECO:0007669"/>
    <property type="project" value="UniProtKB-UniRule"/>
</dbReference>
<accession>A0ABD3X2C2</accession>
<dbReference type="InterPro" id="IPR002075">
    <property type="entry name" value="NTF2_dom"/>
</dbReference>
<evidence type="ECO:0000256" key="2">
    <source>
        <dbReference type="ARBA" id="ARBA00022927"/>
    </source>
</evidence>
<evidence type="ECO:0000256" key="4">
    <source>
        <dbReference type="RuleBase" id="RU369002"/>
    </source>
</evidence>
<dbReference type="GO" id="GO:0005634">
    <property type="term" value="C:nucleus"/>
    <property type="evidence" value="ECO:0007669"/>
    <property type="project" value="UniProtKB-SubCell"/>
</dbReference>
<dbReference type="InterPro" id="IPR032710">
    <property type="entry name" value="NTF2-like_dom_sf"/>
</dbReference>
<dbReference type="Gene3D" id="3.10.450.50">
    <property type="match status" value="1"/>
</dbReference>